<name>A0A811MQ18_9POAL</name>
<comment type="caution">
    <text evidence="2">The sequence shown here is derived from an EMBL/GenBank/DDBJ whole genome shotgun (WGS) entry which is preliminary data.</text>
</comment>
<evidence type="ECO:0000256" key="1">
    <source>
        <dbReference type="SAM" id="MobiDB-lite"/>
    </source>
</evidence>
<dbReference type="OrthoDB" id="720882at2759"/>
<evidence type="ECO:0000313" key="2">
    <source>
        <dbReference type="EMBL" id="CAD6209699.1"/>
    </source>
</evidence>
<gene>
    <name evidence="2" type="ORF">NCGR_LOCUS5893</name>
</gene>
<sequence>MDDISEGSEDDEVDVASADKDDFTSGPSTSDDVLEDEYRSEPSTEDKSDCCEGGFPDAIGVIADGSLRMEYNDVELRQLKAVHVEVPLVPNFMDISMVDQAVCDTDLTLVADEVPDSEEVEIKKGMVFDTLEHLKYFLMDYAIRFHKPYYVSHSDKNKRNMVLCKNGCQWGLWARRQRNEKWKICNVRQPHTCRSSKLKGVHTQNIARYLGRRLIILKIQLSTSHSRKVL</sequence>
<feature type="region of interest" description="Disordered" evidence="1">
    <location>
        <begin position="1"/>
        <end position="51"/>
    </location>
</feature>
<evidence type="ECO:0000313" key="3">
    <source>
        <dbReference type="Proteomes" id="UP000604825"/>
    </source>
</evidence>
<dbReference type="Proteomes" id="UP000604825">
    <property type="component" value="Unassembled WGS sequence"/>
</dbReference>
<dbReference type="AlphaFoldDB" id="A0A811MQ18"/>
<evidence type="ECO:0008006" key="4">
    <source>
        <dbReference type="Google" id="ProtNLM"/>
    </source>
</evidence>
<protein>
    <recommendedName>
        <fullName evidence="4">Transposase MuDR plant domain-containing protein</fullName>
    </recommendedName>
</protein>
<feature type="compositionally biased region" description="Acidic residues" evidence="1">
    <location>
        <begin position="1"/>
        <end position="14"/>
    </location>
</feature>
<accession>A0A811MQ18</accession>
<keyword evidence="3" id="KW-1185">Reference proteome</keyword>
<dbReference type="EMBL" id="CAJGYO010000002">
    <property type="protein sequence ID" value="CAD6209699.1"/>
    <property type="molecule type" value="Genomic_DNA"/>
</dbReference>
<feature type="compositionally biased region" description="Basic and acidic residues" evidence="1">
    <location>
        <begin position="36"/>
        <end position="50"/>
    </location>
</feature>
<organism evidence="2 3">
    <name type="scientific">Miscanthus lutarioriparius</name>
    <dbReference type="NCBI Taxonomy" id="422564"/>
    <lineage>
        <taxon>Eukaryota</taxon>
        <taxon>Viridiplantae</taxon>
        <taxon>Streptophyta</taxon>
        <taxon>Embryophyta</taxon>
        <taxon>Tracheophyta</taxon>
        <taxon>Spermatophyta</taxon>
        <taxon>Magnoliopsida</taxon>
        <taxon>Liliopsida</taxon>
        <taxon>Poales</taxon>
        <taxon>Poaceae</taxon>
        <taxon>PACMAD clade</taxon>
        <taxon>Panicoideae</taxon>
        <taxon>Andropogonodae</taxon>
        <taxon>Andropogoneae</taxon>
        <taxon>Saccharinae</taxon>
        <taxon>Miscanthus</taxon>
    </lineage>
</organism>
<reference evidence="2" key="1">
    <citation type="submission" date="2020-10" db="EMBL/GenBank/DDBJ databases">
        <authorList>
            <person name="Han B."/>
            <person name="Lu T."/>
            <person name="Zhao Q."/>
            <person name="Huang X."/>
            <person name="Zhao Y."/>
        </authorList>
    </citation>
    <scope>NUCLEOTIDE SEQUENCE</scope>
</reference>
<proteinExistence type="predicted"/>